<organism evidence="2 3">
    <name type="scientific">Cymbomonas tetramitiformis</name>
    <dbReference type="NCBI Taxonomy" id="36881"/>
    <lineage>
        <taxon>Eukaryota</taxon>
        <taxon>Viridiplantae</taxon>
        <taxon>Chlorophyta</taxon>
        <taxon>Pyramimonadophyceae</taxon>
        <taxon>Pyramimonadales</taxon>
        <taxon>Pyramimonadaceae</taxon>
        <taxon>Cymbomonas</taxon>
    </lineage>
</organism>
<dbReference type="EMBL" id="LGRX02035047">
    <property type="protein sequence ID" value="KAK3236409.1"/>
    <property type="molecule type" value="Genomic_DNA"/>
</dbReference>
<proteinExistence type="predicted"/>
<reference evidence="2 3" key="1">
    <citation type="journal article" date="2015" name="Genome Biol. Evol.">
        <title>Comparative Genomics of a Bacterivorous Green Alga Reveals Evolutionary Causalities and Consequences of Phago-Mixotrophic Mode of Nutrition.</title>
        <authorList>
            <person name="Burns J.A."/>
            <person name="Paasch A."/>
            <person name="Narechania A."/>
            <person name="Kim E."/>
        </authorList>
    </citation>
    <scope>NUCLEOTIDE SEQUENCE [LARGE SCALE GENOMIC DNA]</scope>
    <source>
        <strain evidence="2 3">PLY_AMNH</strain>
    </source>
</reference>
<name>A0AAE0EQC1_9CHLO</name>
<evidence type="ECO:0000313" key="2">
    <source>
        <dbReference type="EMBL" id="KAK3236409.1"/>
    </source>
</evidence>
<dbReference type="Proteomes" id="UP001190700">
    <property type="component" value="Unassembled WGS sequence"/>
</dbReference>
<keyword evidence="3" id="KW-1185">Reference proteome</keyword>
<feature type="region of interest" description="Disordered" evidence="1">
    <location>
        <begin position="1"/>
        <end position="29"/>
    </location>
</feature>
<sequence length="86" mass="9151">MFDTHLEAPHADPAPTPAPMARANSGSDTSLVSMKKFQALEARMSAKDAEDLTLFRSLVSDGIIQKDAGSVLLSSPPAKKRKTQAV</sequence>
<protein>
    <submittedName>
        <fullName evidence="2">Uncharacterized protein</fullName>
    </submittedName>
</protein>
<evidence type="ECO:0000256" key="1">
    <source>
        <dbReference type="SAM" id="MobiDB-lite"/>
    </source>
</evidence>
<feature type="compositionally biased region" description="Basic and acidic residues" evidence="1">
    <location>
        <begin position="1"/>
        <end position="10"/>
    </location>
</feature>
<gene>
    <name evidence="2" type="ORF">CYMTET_53449</name>
</gene>
<dbReference type="AlphaFoldDB" id="A0AAE0EQC1"/>
<comment type="caution">
    <text evidence="2">The sequence shown here is derived from an EMBL/GenBank/DDBJ whole genome shotgun (WGS) entry which is preliminary data.</text>
</comment>
<accession>A0AAE0EQC1</accession>
<evidence type="ECO:0000313" key="3">
    <source>
        <dbReference type="Proteomes" id="UP001190700"/>
    </source>
</evidence>